<evidence type="ECO:0000313" key="3">
    <source>
        <dbReference type="EMBL" id="SEM23486.1"/>
    </source>
</evidence>
<proteinExistence type="predicted"/>
<dbReference type="Pfam" id="PF18970">
    <property type="entry name" value="DUF5709"/>
    <property type="match status" value="1"/>
</dbReference>
<dbReference type="AlphaFoldDB" id="A0A1H7WPI8"/>
<feature type="region of interest" description="Disordered" evidence="1">
    <location>
        <begin position="1"/>
        <end position="35"/>
    </location>
</feature>
<evidence type="ECO:0000256" key="1">
    <source>
        <dbReference type="SAM" id="MobiDB-lite"/>
    </source>
</evidence>
<feature type="compositionally biased region" description="Basic and acidic residues" evidence="1">
    <location>
        <begin position="115"/>
        <end position="129"/>
    </location>
</feature>
<dbReference type="eggNOG" id="ENOG5033198">
    <property type="taxonomic scope" value="Bacteria"/>
</dbReference>
<feature type="domain" description="DUF5709" evidence="2">
    <location>
        <begin position="113"/>
        <end position="156"/>
    </location>
</feature>
<protein>
    <recommendedName>
        <fullName evidence="2">DUF5709 domain-containing protein</fullName>
    </recommendedName>
</protein>
<dbReference type="STRING" id="235985.SAMN05414137_12141"/>
<evidence type="ECO:0000313" key="4">
    <source>
        <dbReference type="Proteomes" id="UP000183015"/>
    </source>
</evidence>
<sequence>MAGPEGMRTVSNDELMGDDVYQPSNDGDVQDGLAQLEPEDTLVDRGLEDALDEGYAPPERPLAVGKYGNTAAEQRDRETLDQRLAAETPDVCEPDGDGIGDCVGTDGEPVDPEAGETRSGRLVESDGSRSHLIAADVGISGGAATAEEAAMHTTDDPEAVLGGW</sequence>
<reference evidence="4" key="1">
    <citation type="submission" date="2016-10" db="EMBL/GenBank/DDBJ databases">
        <authorList>
            <person name="Varghese N."/>
        </authorList>
    </citation>
    <scope>NUCLEOTIDE SEQUENCE [LARGE SCALE GENOMIC DNA]</scope>
    <source>
        <strain evidence="4">DSM 45096 / BCRC 16803 / CGMCC 4.1857 / CIP 109030 / JCM 12277 / KCTC 19219 / NBRC 100920 / 33214</strain>
    </source>
</reference>
<organism evidence="3 4">
    <name type="scientific">Streptacidiphilus jiangxiensis</name>
    <dbReference type="NCBI Taxonomy" id="235985"/>
    <lineage>
        <taxon>Bacteria</taxon>
        <taxon>Bacillati</taxon>
        <taxon>Actinomycetota</taxon>
        <taxon>Actinomycetes</taxon>
        <taxon>Kitasatosporales</taxon>
        <taxon>Streptomycetaceae</taxon>
        <taxon>Streptacidiphilus</taxon>
    </lineage>
</organism>
<dbReference type="Proteomes" id="UP000183015">
    <property type="component" value="Unassembled WGS sequence"/>
</dbReference>
<gene>
    <name evidence="3" type="ORF">SAMN05414137_12141</name>
</gene>
<keyword evidence="4" id="KW-1185">Reference proteome</keyword>
<feature type="region of interest" description="Disordered" evidence="1">
    <location>
        <begin position="51"/>
        <end position="129"/>
    </location>
</feature>
<dbReference type="InterPro" id="IPR043763">
    <property type="entry name" value="DUF5709"/>
</dbReference>
<accession>A0A1H7WPI8</accession>
<name>A0A1H7WPI8_STRJI</name>
<evidence type="ECO:0000259" key="2">
    <source>
        <dbReference type="Pfam" id="PF18970"/>
    </source>
</evidence>
<dbReference type="EMBL" id="FOAZ01000021">
    <property type="protein sequence ID" value="SEM23486.1"/>
    <property type="molecule type" value="Genomic_DNA"/>
</dbReference>